<comment type="caution">
    <text evidence="1">The sequence shown here is derived from an EMBL/GenBank/DDBJ whole genome shotgun (WGS) entry which is preliminary data.</text>
</comment>
<proteinExistence type="predicted"/>
<keyword evidence="2" id="KW-1185">Reference proteome</keyword>
<reference evidence="1" key="1">
    <citation type="submission" date="2024-09" db="EMBL/GenBank/DDBJ databases">
        <authorList>
            <person name="Liu J."/>
        </authorList>
    </citation>
    <scope>NUCLEOTIDE SEQUENCE</scope>
    <source>
        <strain evidence="1">NBU2967</strain>
    </source>
</reference>
<dbReference type="Proteomes" id="UP001595191">
    <property type="component" value="Unassembled WGS sequence"/>
</dbReference>
<protein>
    <submittedName>
        <fullName evidence="1">Large conductance mechanosensitive channel protein MscL</fullName>
    </submittedName>
</protein>
<dbReference type="EMBL" id="JBHFPV010000002">
    <property type="protein sequence ID" value="MFH6603745.1"/>
    <property type="molecule type" value="Genomic_DNA"/>
</dbReference>
<sequence length="143" mass="16090">MKNFVQEFKNFAIKGNMIDMAIGIIIGASFNAVVNTLVKKIIMPPLSLATDGVNLSNKKMVLREATDTVEEVAIGYGEMIEVFVDFGIVAFTIFILLKGINRFRDKAENPEDPEVETPKNIELLSNLEKLMKEQNELLRDIKK</sequence>
<evidence type="ECO:0000313" key="1">
    <source>
        <dbReference type="EMBL" id="MFH6603745.1"/>
    </source>
</evidence>
<name>A0ACC7LL27_9FLAO</name>
<evidence type="ECO:0000313" key="2">
    <source>
        <dbReference type="Proteomes" id="UP001595191"/>
    </source>
</evidence>
<accession>A0ACC7LL27</accession>
<organism evidence="1 2">
    <name type="scientific">Meishania litoralis</name>
    <dbReference type="NCBI Taxonomy" id="3434685"/>
    <lineage>
        <taxon>Bacteria</taxon>
        <taxon>Pseudomonadati</taxon>
        <taxon>Bacteroidota</taxon>
        <taxon>Flavobacteriia</taxon>
        <taxon>Flavobacteriales</taxon>
        <taxon>Flavobacteriaceae</taxon>
        <taxon>Meishania</taxon>
    </lineage>
</organism>
<gene>
    <name evidence="1" type="primary">mscL</name>
    <name evidence="1" type="ORF">ACEZ3G_09680</name>
</gene>